<dbReference type="InParanoid" id="A0A0C3DDN1"/>
<dbReference type="AlphaFoldDB" id="A0A0C3DDN1"/>
<evidence type="ECO:0000313" key="3">
    <source>
        <dbReference type="Proteomes" id="UP000054321"/>
    </source>
</evidence>
<accession>A0A0C3DDN1</accession>
<feature type="compositionally biased region" description="Acidic residues" evidence="1">
    <location>
        <begin position="7"/>
        <end position="16"/>
    </location>
</feature>
<evidence type="ECO:0000256" key="1">
    <source>
        <dbReference type="SAM" id="MobiDB-lite"/>
    </source>
</evidence>
<gene>
    <name evidence="2" type="ORF">OIDMADRAFT_55958</name>
</gene>
<keyword evidence="3" id="KW-1185">Reference proteome</keyword>
<organism evidence="2 3">
    <name type="scientific">Oidiodendron maius (strain Zn)</name>
    <dbReference type="NCBI Taxonomy" id="913774"/>
    <lineage>
        <taxon>Eukaryota</taxon>
        <taxon>Fungi</taxon>
        <taxon>Dikarya</taxon>
        <taxon>Ascomycota</taxon>
        <taxon>Pezizomycotina</taxon>
        <taxon>Leotiomycetes</taxon>
        <taxon>Leotiomycetes incertae sedis</taxon>
        <taxon>Myxotrichaceae</taxon>
        <taxon>Oidiodendron</taxon>
    </lineage>
</organism>
<feature type="region of interest" description="Disordered" evidence="1">
    <location>
        <begin position="1"/>
        <end position="26"/>
    </location>
</feature>
<dbReference type="OrthoDB" id="5210233at2759"/>
<reference evidence="3" key="2">
    <citation type="submission" date="2015-01" db="EMBL/GenBank/DDBJ databases">
        <title>Evolutionary Origins and Diversification of the Mycorrhizal Mutualists.</title>
        <authorList>
            <consortium name="DOE Joint Genome Institute"/>
            <consortium name="Mycorrhizal Genomics Consortium"/>
            <person name="Kohler A."/>
            <person name="Kuo A."/>
            <person name="Nagy L.G."/>
            <person name="Floudas D."/>
            <person name="Copeland A."/>
            <person name="Barry K.W."/>
            <person name="Cichocki N."/>
            <person name="Veneault-Fourrey C."/>
            <person name="LaButti K."/>
            <person name="Lindquist E.A."/>
            <person name="Lipzen A."/>
            <person name="Lundell T."/>
            <person name="Morin E."/>
            <person name="Murat C."/>
            <person name="Riley R."/>
            <person name="Ohm R."/>
            <person name="Sun H."/>
            <person name="Tunlid A."/>
            <person name="Henrissat B."/>
            <person name="Grigoriev I.V."/>
            <person name="Hibbett D.S."/>
            <person name="Martin F."/>
        </authorList>
    </citation>
    <scope>NUCLEOTIDE SEQUENCE [LARGE SCALE GENOMIC DNA]</scope>
    <source>
        <strain evidence="3">Zn</strain>
    </source>
</reference>
<evidence type="ECO:0000313" key="2">
    <source>
        <dbReference type="EMBL" id="KIN00068.1"/>
    </source>
</evidence>
<dbReference type="Proteomes" id="UP000054321">
    <property type="component" value="Unassembled WGS sequence"/>
</dbReference>
<dbReference type="EMBL" id="KN832878">
    <property type="protein sequence ID" value="KIN00068.1"/>
    <property type="molecule type" value="Genomic_DNA"/>
</dbReference>
<feature type="region of interest" description="Disordered" evidence="1">
    <location>
        <begin position="99"/>
        <end position="118"/>
    </location>
</feature>
<proteinExistence type="predicted"/>
<sequence length="192" mass="21346">MVPVGSPDDDSTDPMGDEQCAYQPGDTVPVSRFDNYQWRGPHLAHLPFFEYCMLVQSKNARDAIATDLEFDPRHPKHGIQVQRLARKKSQVVTVTFNGQLSQSQSEEESVPGGHPVTTAMKNDLAESKEDSQIDAALRRAMDGSQNSFTRDLDVEAPADLDLFDDEEALDTLQEDFSTETLIAAYHSVATSW</sequence>
<reference evidence="2 3" key="1">
    <citation type="submission" date="2014-04" db="EMBL/GenBank/DDBJ databases">
        <authorList>
            <consortium name="DOE Joint Genome Institute"/>
            <person name="Kuo A."/>
            <person name="Martino E."/>
            <person name="Perotto S."/>
            <person name="Kohler A."/>
            <person name="Nagy L.G."/>
            <person name="Floudas D."/>
            <person name="Copeland A."/>
            <person name="Barry K.W."/>
            <person name="Cichocki N."/>
            <person name="Veneault-Fourrey C."/>
            <person name="LaButti K."/>
            <person name="Lindquist E.A."/>
            <person name="Lipzen A."/>
            <person name="Lundell T."/>
            <person name="Morin E."/>
            <person name="Murat C."/>
            <person name="Sun H."/>
            <person name="Tunlid A."/>
            <person name="Henrissat B."/>
            <person name="Grigoriev I.V."/>
            <person name="Hibbett D.S."/>
            <person name="Martin F."/>
            <person name="Nordberg H.P."/>
            <person name="Cantor M.N."/>
            <person name="Hua S.X."/>
        </authorList>
    </citation>
    <scope>NUCLEOTIDE SEQUENCE [LARGE SCALE GENOMIC DNA]</scope>
    <source>
        <strain evidence="2 3">Zn</strain>
    </source>
</reference>
<name>A0A0C3DDN1_OIDMZ</name>
<protein>
    <submittedName>
        <fullName evidence="2">Uncharacterized protein</fullName>
    </submittedName>
</protein>
<dbReference type="HOGENOM" id="CLU_1415578_0_0_1"/>